<dbReference type="SUPFAM" id="SSF51735">
    <property type="entry name" value="NAD(P)-binding Rossmann-fold domains"/>
    <property type="match status" value="1"/>
</dbReference>
<comment type="caution">
    <text evidence="9">The sequence shown here is derived from an EMBL/GenBank/DDBJ whole genome shotgun (WGS) entry which is preliminary data.</text>
</comment>
<dbReference type="UniPathway" id="UPA00253">
    <property type="reaction ID" value="UER00456"/>
</dbReference>
<comment type="catalytic activity">
    <reaction evidence="6">
        <text>L-aspartate + NAD(+) + H2O = oxaloacetate + NH4(+) + NADH + H(+)</text>
        <dbReference type="Rhea" id="RHEA:11788"/>
        <dbReference type="ChEBI" id="CHEBI:15377"/>
        <dbReference type="ChEBI" id="CHEBI:15378"/>
        <dbReference type="ChEBI" id="CHEBI:16452"/>
        <dbReference type="ChEBI" id="CHEBI:28938"/>
        <dbReference type="ChEBI" id="CHEBI:29991"/>
        <dbReference type="ChEBI" id="CHEBI:57540"/>
        <dbReference type="ChEBI" id="CHEBI:57945"/>
        <dbReference type="EC" id="1.4.1.21"/>
    </reaction>
</comment>
<dbReference type="PANTHER" id="PTHR31873:SF6">
    <property type="entry name" value="ASPARTATE DEHYDROGENASE DOMAIN-CONTAINING PROTEIN"/>
    <property type="match status" value="1"/>
</dbReference>
<dbReference type="Gene3D" id="3.30.360.10">
    <property type="entry name" value="Dihydrodipicolinate Reductase, domain 2"/>
    <property type="match status" value="1"/>
</dbReference>
<feature type="domain" description="Aspartate/homoserine dehydrogenase NAD-binding" evidence="8">
    <location>
        <begin position="8"/>
        <end position="119"/>
    </location>
</feature>
<sequence>MLNIGIIGYGAIGKDVAGYIHSGFAGQVNLKSILVRNRNRLGREEDKALFEDHPSRFFDSGLDLVIEAAGHEAVKRYAVDSLTRGIDFLSVSVGAFSDEELHRRAVEAAERFGSRLIFPSAAIGGLDRISAGNIGEIDQVTLSSKKPPQAWYGTPVEKQIDLKRVTKPVCVFEGSARESARLFPENANVSAALSLAGIGFDRTRVRIFVDPDMTRNVHEVYVSGQFGEFRVQLSNAPSKNPKTGYIVAMSIIKALKDLSGPVMIL</sequence>
<dbReference type="Pfam" id="PF01958">
    <property type="entry name" value="Asp_DH_C"/>
    <property type="match status" value="1"/>
</dbReference>
<dbReference type="GO" id="GO:0051287">
    <property type="term" value="F:NAD binding"/>
    <property type="evidence" value="ECO:0007669"/>
    <property type="project" value="UniProtKB-UniRule"/>
</dbReference>
<dbReference type="InterPro" id="IPR020626">
    <property type="entry name" value="Asp_DH_prok"/>
</dbReference>
<keyword evidence="4 6" id="KW-0560">Oxidoreductase</keyword>
<evidence type="ECO:0000259" key="8">
    <source>
        <dbReference type="Pfam" id="PF03447"/>
    </source>
</evidence>
<evidence type="ECO:0000313" key="9">
    <source>
        <dbReference type="EMBL" id="PTX64659.1"/>
    </source>
</evidence>
<comment type="function">
    <text evidence="6">Specifically catalyzes the NAD or NADP-dependent dehydrogenation of L-aspartate to iminoaspartate.</text>
</comment>
<dbReference type="EC" id="1.4.1.21" evidence="6"/>
<dbReference type="NCBIfam" id="NF009829">
    <property type="entry name" value="PRK13303.1-4"/>
    <property type="match status" value="1"/>
</dbReference>
<feature type="active site" evidence="6">
    <location>
        <position position="218"/>
    </location>
</feature>
<dbReference type="SUPFAM" id="SSF55347">
    <property type="entry name" value="Glyceraldehyde-3-phosphate dehydrogenase-like, C-terminal domain"/>
    <property type="match status" value="1"/>
</dbReference>
<gene>
    <name evidence="6" type="primary">nadX</name>
    <name evidence="9" type="ORF">C8P63_102153</name>
</gene>
<keyword evidence="3 6" id="KW-0521">NADP</keyword>
<dbReference type="Gene3D" id="3.40.50.720">
    <property type="entry name" value="NAD(P)-binding Rossmann-like Domain"/>
    <property type="match status" value="1"/>
</dbReference>
<dbReference type="GO" id="GO:0016639">
    <property type="term" value="F:oxidoreductase activity, acting on the CH-NH2 group of donors, NAD or NADP as acceptor"/>
    <property type="evidence" value="ECO:0007669"/>
    <property type="project" value="UniProtKB-UniRule"/>
</dbReference>
<evidence type="ECO:0000256" key="4">
    <source>
        <dbReference type="ARBA" id="ARBA00023002"/>
    </source>
</evidence>
<comment type="catalytic activity">
    <reaction evidence="6">
        <text>L-aspartate + NADP(+) + H2O = oxaloacetate + NH4(+) + NADPH + H(+)</text>
        <dbReference type="Rhea" id="RHEA:11784"/>
        <dbReference type="ChEBI" id="CHEBI:15377"/>
        <dbReference type="ChEBI" id="CHEBI:15378"/>
        <dbReference type="ChEBI" id="CHEBI:16452"/>
        <dbReference type="ChEBI" id="CHEBI:28938"/>
        <dbReference type="ChEBI" id="CHEBI:29991"/>
        <dbReference type="ChEBI" id="CHEBI:57783"/>
        <dbReference type="ChEBI" id="CHEBI:58349"/>
        <dbReference type="EC" id="1.4.1.21"/>
    </reaction>
</comment>
<proteinExistence type="inferred from homology"/>
<feature type="binding site" evidence="6">
    <location>
        <position position="188"/>
    </location>
    <ligand>
        <name>NAD(+)</name>
        <dbReference type="ChEBI" id="CHEBI:57540"/>
    </ligand>
</feature>
<accession>A0A2T6C8N7</accession>
<dbReference type="InterPro" id="IPR011182">
    <property type="entry name" value="L-Asp_DH"/>
</dbReference>
<dbReference type="RefSeq" id="WP_108021718.1">
    <property type="nucleotide sequence ID" value="NZ_QBKR01000002.1"/>
</dbReference>
<comment type="similarity">
    <text evidence="1 6">Belongs to the L-aspartate dehydrogenase family.</text>
</comment>
<dbReference type="InterPro" id="IPR036291">
    <property type="entry name" value="NAD(P)-bd_dom_sf"/>
</dbReference>
<evidence type="ECO:0000256" key="2">
    <source>
        <dbReference type="ARBA" id="ARBA00022642"/>
    </source>
</evidence>
<dbReference type="InterPro" id="IPR005106">
    <property type="entry name" value="Asp/hSer_DH_NAD-bd"/>
</dbReference>
<evidence type="ECO:0000256" key="5">
    <source>
        <dbReference type="ARBA" id="ARBA00023027"/>
    </source>
</evidence>
<comment type="pathway">
    <text evidence="6">Cofactor biosynthesis; NAD(+) biosynthesis; iminoaspartate from L-aspartate (dehydrogenase route): step 1/1.</text>
</comment>
<dbReference type="PANTHER" id="PTHR31873">
    <property type="entry name" value="L-ASPARTATE DEHYDROGENASE-RELATED"/>
    <property type="match status" value="1"/>
</dbReference>
<reference evidence="9 10" key="1">
    <citation type="submission" date="2018-04" db="EMBL/GenBank/DDBJ databases">
        <title>Genomic Encyclopedia of Archaeal and Bacterial Type Strains, Phase II (KMG-II): from individual species to whole genera.</title>
        <authorList>
            <person name="Goeker M."/>
        </authorList>
    </citation>
    <scope>NUCLEOTIDE SEQUENCE [LARGE SCALE GENOMIC DNA]</scope>
    <source>
        <strain evidence="9 10">DSM 45787</strain>
    </source>
</reference>
<evidence type="ECO:0000313" key="10">
    <source>
        <dbReference type="Proteomes" id="UP000244240"/>
    </source>
</evidence>
<evidence type="ECO:0000259" key="7">
    <source>
        <dbReference type="Pfam" id="PF01958"/>
    </source>
</evidence>
<dbReference type="GO" id="GO:0050661">
    <property type="term" value="F:NADP binding"/>
    <property type="evidence" value="ECO:0007669"/>
    <property type="project" value="UniProtKB-UniRule"/>
</dbReference>
<dbReference type="AlphaFoldDB" id="A0A2T6C8N7"/>
<dbReference type="NCBIfam" id="NF009828">
    <property type="entry name" value="PRK13303.1-3"/>
    <property type="match status" value="1"/>
</dbReference>
<dbReference type="GO" id="GO:0033735">
    <property type="term" value="F:aspartate dehydrogenase [NAD(P)+] activity"/>
    <property type="evidence" value="ECO:0007669"/>
    <property type="project" value="UniProtKB-EC"/>
</dbReference>
<dbReference type="PIRSF" id="PIRSF005227">
    <property type="entry name" value="Asp_dh_NAD_syn"/>
    <property type="match status" value="1"/>
</dbReference>
<dbReference type="OrthoDB" id="1906017at2"/>
<dbReference type="GO" id="GO:0009435">
    <property type="term" value="P:NAD+ biosynthetic process"/>
    <property type="evidence" value="ECO:0007669"/>
    <property type="project" value="UniProtKB-UniRule"/>
</dbReference>
<comment type="miscellaneous">
    <text evidence="6">The iminoaspartate product is unstable in aqueous solution and can decompose to oxaloacetate and ammonia.</text>
</comment>
<keyword evidence="5 6" id="KW-0520">NAD</keyword>
<dbReference type="EMBL" id="QBKR01000002">
    <property type="protein sequence ID" value="PTX64659.1"/>
    <property type="molecule type" value="Genomic_DNA"/>
</dbReference>
<organism evidence="9 10">
    <name type="scientific">Melghirimyces profundicolus</name>
    <dbReference type="NCBI Taxonomy" id="1242148"/>
    <lineage>
        <taxon>Bacteria</taxon>
        <taxon>Bacillati</taxon>
        <taxon>Bacillota</taxon>
        <taxon>Bacilli</taxon>
        <taxon>Bacillales</taxon>
        <taxon>Thermoactinomycetaceae</taxon>
        <taxon>Melghirimyces</taxon>
    </lineage>
</organism>
<keyword evidence="2 6" id="KW-0662">Pyridine nucleotide biosynthesis</keyword>
<keyword evidence="10" id="KW-1185">Reference proteome</keyword>
<dbReference type="HAMAP" id="MF_01265">
    <property type="entry name" value="NadX"/>
    <property type="match status" value="1"/>
</dbReference>
<dbReference type="Proteomes" id="UP000244240">
    <property type="component" value="Unassembled WGS sequence"/>
</dbReference>
<evidence type="ECO:0000256" key="6">
    <source>
        <dbReference type="HAMAP-Rule" id="MF_01265"/>
    </source>
</evidence>
<protein>
    <recommendedName>
        <fullName evidence="6">L-aspartate dehydrogenase</fullName>
        <ecNumber evidence="6">1.4.1.21</ecNumber>
    </recommendedName>
</protein>
<dbReference type="Pfam" id="PF03447">
    <property type="entry name" value="NAD_binding_3"/>
    <property type="match status" value="1"/>
</dbReference>
<feature type="domain" description="Aspartate dehydrogenase" evidence="7">
    <location>
        <begin position="166"/>
        <end position="252"/>
    </location>
</feature>
<feature type="binding site" evidence="6">
    <location>
        <position position="122"/>
    </location>
    <ligand>
        <name>NAD(+)</name>
        <dbReference type="ChEBI" id="CHEBI:57540"/>
    </ligand>
</feature>
<dbReference type="InterPro" id="IPR002811">
    <property type="entry name" value="Asp_DH"/>
</dbReference>
<evidence type="ECO:0000256" key="3">
    <source>
        <dbReference type="ARBA" id="ARBA00022857"/>
    </source>
</evidence>
<evidence type="ECO:0000256" key="1">
    <source>
        <dbReference type="ARBA" id="ARBA00008331"/>
    </source>
</evidence>
<name>A0A2T6C8N7_9BACL</name>